<dbReference type="RefSeq" id="WP_194449513.1">
    <property type="nucleotide sequence ID" value="NZ_CP063849.1"/>
</dbReference>
<keyword evidence="2" id="KW-1185">Reference proteome</keyword>
<evidence type="ECO:0000313" key="1">
    <source>
        <dbReference type="EMBL" id="QOY87846.1"/>
    </source>
</evidence>
<dbReference type="EMBL" id="CP063849">
    <property type="protein sequence ID" value="QOY87846.1"/>
    <property type="molecule type" value="Genomic_DNA"/>
</dbReference>
<accession>A0A7S7SKW6</accession>
<dbReference type="Proteomes" id="UP000593892">
    <property type="component" value="Chromosome"/>
</dbReference>
<name>A0A7S7SKW6_PALFE</name>
<dbReference type="KEGG" id="pfer:IRI77_34770"/>
<reference evidence="1 2" key="1">
    <citation type="submission" date="2020-10" db="EMBL/GenBank/DDBJ databases">
        <title>Complete genome sequence of Paludibaculum fermentans P105T, a facultatively anaerobic acidobacterium capable of dissimilatory Fe(III) reduction.</title>
        <authorList>
            <person name="Dedysh S.N."/>
            <person name="Beletsky A.V."/>
            <person name="Kulichevskaya I.S."/>
            <person name="Mardanov A.V."/>
            <person name="Ravin N.V."/>
        </authorList>
    </citation>
    <scope>NUCLEOTIDE SEQUENCE [LARGE SCALE GENOMIC DNA]</scope>
    <source>
        <strain evidence="1 2">P105</strain>
    </source>
</reference>
<organism evidence="1 2">
    <name type="scientific">Paludibaculum fermentans</name>
    <dbReference type="NCBI Taxonomy" id="1473598"/>
    <lineage>
        <taxon>Bacteria</taxon>
        <taxon>Pseudomonadati</taxon>
        <taxon>Acidobacteriota</taxon>
        <taxon>Terriglobia</taxon>
        <taxon>Bryobacterales</taxon>
        <taxon>Bryobacteraceae</taxon>
        <taxon>Paludibaculum</taxon>
    </lineage>
</organism>
<protein>
    <submittedName>
        <fullName evidence="1">Uncharacterized protein</fullName>
    </submittedName>
</protein>
<dbReference type="AlphaFoldDB" id="A0A7S7SKW6"/>
<proteinExistence type="predicted"/>
<gene>
    <name evidence="1" type="ORF">IRI77_34770</name>
</gene>
<sequence>MLLATAVLPFRMTAAEERTSVRGRLRQADGTKPGIFTKDGKVIDLSGDAATVGVLRDQRLKDADFEAMGHFTGPTQFEADPIYKKALFAWSGGKRMMVTYWCEICSIRAWTPGNCQCCQRPMKLDLRDPALEDTDPTN</sequence>
<evidence type="ECO:0000313" key="2">
    <source>
        <dbReference type="Proteomes" id="UP000593892"/>
    </source>
</evidence>